<dbReference type="Pfam" id="PF13202">
    <property type="entry name" value="EF-hand_5"/>
    <property type="match status" value="1"/>
</dbReference>
<dbReference type="InterPro" id="IPR011992">
    <property type="entry name" value="EF-hand-dom_pair"/>
</dbReference>
<evidence type="ECO:0000256" key="1">
    <source>
        <dbReference type="SAM" id="MobiDB-lite"/>
    </source>
</evidence>
<evidence type="ECO:0000313" key="5">
    <source>
        <dbReference type="Proteomes" id="UP000318148"/>
    </source>
</evidence>
<accession>A0A520LPI5</accession>
<dbReference type="PROSITE" id="PS50222">
    <property type="entry name" value="EF_HAND_2"/>
    <property type="match status" value="1"/>
</dbReference>
<dbReference type="Gene3D" id="1.10.238.10">
    <property type="entry name" value="EF-hand"/>
    <property type="match status" value="1"/>
</dbReference>
<feature type="signal peptide" evidence="2">
    <location>
        <begin position="1"/>
        <end position="19"/>
    </location>
</feature>
<sequence>MTKYITVLLAMFLVLPVVADDHKKAKAKRAFEPLRDLFVMADKDKDGAISYLEHEDFISMQAEKGRQRFAELDTDNDNSVSTKEAKAFAMEKMRKMREKRKEIGEKIRKESKGDRMRERERYEEYRRMEEMKNKKENLSGIIN</sequence>
<evidence type="ECO:0000259" key="3">
    <source>
        <dbReference type="PROSITE" id="PS50222"/>
    </source>
</evidence>
<keyword evidence="2" id="KW-0732">Signal</keyword>
<dbReference type="GO" id="GO:0005509">
    <property type="term" value="F:calcium ion binding"/>
    <property type="evidence" value="ECO:0007669"/>
    <property type="project" value="InterPro"/>
</dbReference>
<feature type="chain" id="PRO_5022086334" evidence="2">
    <location>
        <begin position="20"/>
        <end position="143"/>
    </location>
</feature>
<protein>
    <submittedName>
        <fullName evidence="4">EF-hand domain-containing protein</fullName>
    </submittedName>
</protein>
<dbReference type="Proteomes" id="UP000318148">
    <property type="component" value="Unassembled WGS sequence"/>
</dbReference>
<feature type="region of interest" description="Disordered" evidence="1">
    <location>
        <begin position="99"/>
        <end position="119"/>
    </location>
</feature>
<dbReference type="SUPFAM" id="SSF47473">
    <property type="entry name" value="EF-hand"/>
    <property type="match status" value="1"/>
</dbReference>
<evidence type="ECO:0000313" key="4">
    <source>
        <dbReference type="EMBL" id="RZO08894.1"/>
    </source>
</evidence>
<reference evidence="4 5" key="1">
    <citation type="submission" date="2019-02" db="EMBL/GenBank/DDBJ databases">
        <title>Prokaryotic population dynamics and viral predation in marine succession experiment using metagenomics: the confinement effect.</title>
        <authorList>
            <person name="Haro-Moreno J.M."/>
            <person name="Rodriguez-Valera F."/>
            <person name="Lopez-Perez M."/>
        </authorList>
    </citation>
    <scope>NUCLEOTIDE SEQUENCE [LARGE SCALE GENOMIC DNA]</scope>
    <source>
        <strain evidence="4">MED-G169</strain>
    </source>
</reference>
<proteinExistence type="predicted"/>
<dbReference type="AlphaFoldDB" id="A0A520LPI5"/>
<evidence type="ECO:0000256" key="2">
    <source>
        <dbReference type="SAM" id="SignalP"/>
    </source>
</evidence>
<name>A0A520LPI5_9GAMM</name>
<dbReference type="InterPro" id="IPR002048">
    <property type="entry name" value="EF_hand_dom"/>
</dbReference>
<dbReference type="EMBL" id="SHBO01000001">
    <property type="protein sequence ID" value="RZO08894.1"/>
    <property type="molecule type" value="Genomic_DNA"/>
</dbReference>
<organism evidence="4 5">
    <name type="scientific">SAR92 clade bacterium</name>
    <dbReference type="NCBI Taxonomy" id="2315479"/>
    <lineage>
        <taxon>Bacteria</taxon>
        <taxon>Pseudomonadati</taxon>
        <taxon>Pseudomonadota</taxon>
        <taxon>Gammaproteobacteria</taxon>
        <taxon>Cellvibrionales</taxon>
        <taxon>Porticoccaceae</taxon>
        <taxon>SAR92 clade</taxon>
    </lineage>
</organism>
<gene>
    <name evidence="4" type="ORF">EVB02_00135</name>
</gene>
<feature type="domain" description="EF-hand" evidence="3">
    <location>
        <begin position="29"/>
        <end position="64"/>
    </location>
</feature>
<comment type="caution">
    <text evidence="4">The sequence shown here is derived from an EMBL/GenBank/DDBJ whole genome shotgun (WGS) entry which is preliminary data.</text>
</comment>